<organism evidence="1">
    <name type="scientific">marine metagenome</name>
    <dbReference type="NCBI Taxonomy" id="408172"/>
    <lineage>
        <taxon>unclassified sequences</taxon>
        <taxon>metagenomes</taxon>
        <taxon>ecological metagenomes</taxon>
    </lineage>
</organism>
<sequence length="77" mass="8193">MPETATVSDIVSLSLGGESAGVKSAINDVLQQKIMVALENKKKDIGSSFLTKTRENSEVVTPDAVEIPTETQEVETS</sequence>
<gene>
    <name evidence="1" type="ORF">METZ01_LOCUS366074</name>
</gene>
<evidence type="ECO:0000313" key="1">
    <source>
        <dbReference type="EMBL" id="SVD13220.1"/>
    </source>
</evidence>
<reference evidence="1" key="1">
    <citation type="submission" date="2018-05" db="EMBL/GenBank/DDBJ databases">
        <authorList>
            <person name="Lanie J.A."/>
            <person name="Ng W.-L."/>
            <person name="Kazmierczak K.M."/>
            <person name="Andrzejewski T.M."/>
            <person name="Davidsen T.M."/>
            <person name="Wayne K.J."/>
            <person name="Tettelin H."/>
            <person name="Glass J.I."/>
            <person name="Rusch D."/>
            <person name="Podicherti R."/>
            <person name="Tsui H.-C.T."/>
            <person name="Winkler M.E."/>
        </authorList>
    </citation>
    <scope>NUCLEOTIDE SEQUENCE</scope>
</reference>
<dbReference type="AlphaFoldDB" id="A0A382STI8"/>
<accession>A0A382STI8</accession>
<dbReference type="EMBL" id="UINC01131483">
    <property type="protein sequence ID" value="SVD13220.1"/>
    <property type="molecule type" value="Genomic_DNA"/>
</dbReference>
<name>A0A382STI8_9ZZZZ</name>
<protein>
    <submittedName>
        <fullName evidence="1">Uncharacterized protein</fullName>
    </submittedName>
</protein>
<proteinExistence type="predicted"/>